<dbReference type="Proteomes" id="UP000825078">
    <property type="component" value="Chromosome"/>
</dbReference>
<sequence length="61" mass="6759">MKNGFFTIDNQSMTSVVATLVTDYEFCLFGQKVDNLTFSLVTPLSAENNYIFAHCLLQGCG</sequence>
<name>A0AAD1K661_9GAMM</name>
<gene>
    <name evidence="1" type="ORF">TUM17379_05710</name>
</gene>
<accession>A0AAD1K661</accession>
<proteinExistence type="predicted"/>
<organism evidence="1 2">
    <name type="scientific">Shewanella algae</name>
    <dbReference type="NCBI Taxonomy" id="38313"/>
    <lineage>
        <taxon>Bacteria</taxon>
        <taxon>Pseudomonadati</taxon>
        <taxon>Pseudomonadota</taxon>
        <taxon>Gammaproteobacteria</taxon>
        <taxon>Alteromonadales</taxon>
        <taxon>Shewanellaceae</taxon>
        <taxon>Shewanella</taxon>
    </lineage>
</organism>
<protein>
    <submittedName>
        <fullName evidence="1">Uncharacterized protein</fullName>
    </submittedName>
</protein>
<reference evidence="1" key="1">
    <citation type="submission" date="2021-05" db="EMBL/GenBank/DDBJ databases">
        <title>Molecular characterization for Shewanella algae harboring chromosomal blaOXA-55-like strains isolated from clinical and environment sample.</title>
        <authorList>
            <person name="Ohama Y."/>
            <person name="Aoki K."/>
            <person name="Harada S."/>
            <person name="Moriya K."/>
            <person name="Ishii Y."/>
            <person name="Tateda K."/>
        </authorList>
    </citation>
    <scope>NUCLEOTIDE SEQUENCE</scope>
    <source>
        <strain evidence="1">TUM17379</strain>
    </source>
</reference>
<dbReference type="EMBL" id="AP024613">
    <property type="protein sequence ID" value="BCV43553.1"/>
    <property type="molecule type" value="Genomic_DNA"/>
</dbReference>
<evidence type="ECO:0000313" key="1">
    <source>
        <dbReference type="EMBL" id="BCV43553.1"/>
    </source>
</evidence>
<dbReference type="AlphaFoldDB" id="A0AAD1K661"/>
<evidence type="ECO:0000313" key="2">
    <source>
        <dbReference type="Proteomes" id="UP000825078"/>
    </source>
</evidence>